<feature type="chain" id="PRO_5040363396" evidence="3">
    <location>
        <begin position="21"/>
        <end position="411"/>
    </location>
</feature>
<comment type="caution">
    <text evidence="4">The sequence shown here is derived from an EMBL/GenBank/DDBJ whole genome shotgun (WGS) entry which is preliminary data.</text>
</comment>
<organism evidence="4 5">
    <name type="scientific">Seminavis robusta</name>
    <dbReference type="NCBI Taxonomy" id="568900"/>
    <lineage>
        <taxon>Eukaryota</taxon>
        <taxon>Sar</taxon>
        <taxon>Stramenopiles</taxon>
        <taxon>Ochrophyta</taxon>
        <taxon>Bacillariophyta</taxon>
        <taxon>Bacillariophyceae</taxon>
        <taxon>Bacillariophycidae</taxon>
        <taxon>Naviculales</taxon>
        <taxon>Naviculaceae</taxon>
        <taxon>Seminavis</taxon>
    </lineage>
</organism>
<dbReference type="EMBL" id="CAICTM010000889">
    <property type="protein sequence ID" value="CAB9517921.1"/>
    <property type="molecule type" value="Genomic_DNA"/>
</dbReference>
<gene>
    <name evidence="4" type="ORF">SEMRO_891_G216880.1</name>
</gene>
<feature type="region of interest" description="Disordered" evidence="2">
    <location>
        <begin position="58"/>
        <end position="82"/>
    </location>
</feature>
<dbReference type="AlphaFoldDB" id="A0A9N8EEQ3"/>
<evidence type="ECO:0000256" key="2">
    <source>
        <dbReference type="SAM" id="MobiDB-lite"/>
    </source>
</evidence>
<accession>A0A9N8EEQ3</accession>
<proteinExistence type="predicted"/>
<dbReference type="OrthoDB" id="196037at2759"/>
<evidence type="ECO:0000313" key="4">
    <source>
        <dbReference type="EMBL" id="CAB9517921.1"/>
    </source>
</evidence>
<keyword evidence="1" id="KW-0175">Coiled coil</keyword>
<keyword evidence="3" id="KW-0732">Signal</keyword>
<sequence length="411" mass="45929">MMVRCSSFTITSSLLLLCLGTSPYLSSVSGFVAPQAGRYTSVGSTRVSARSILSLRVSAASQDEQETTQQPTPEDDDGKYDDSVRRGLRRLAQLSLEDYDWRMSLFREKDAERKVEESLAVMMGEDASYVRPMDASDSKIGPLGRAEKAAVDWLSEVIDEEGRRAKKIVNTDGQLVRPIEAGDGTGELGPLGKLELQFVDFLNSIRTSERLRISEGVWRPKDLEESTRGPLGQLELSVVSAIRNIQEAEMLRMEQSRIRGGEVVRPIDVPGPLGEFELAVAEMIQTERLRAKDGQDNESIVRPKDAAVKGKLGEAEMQAVDALRQLTEEERERLRNIKRRLEDNRPMSMDKKSLLGILESILVGMFRAPALLIGVIQRVVELLQSESISEKDKAILENREMPEQEKPKKQD</sequence>
<name>A0A9N8EEQ3_9STRA</name>
<evidence type="ECO:0000256" key="1">
    <source>
        <dbReference type="SAM" id="Coils"/>
    </source>
</evidence>
<keyword evidence="5" id="KW-1185">Reference proteome</keyword>
<protein>
    <submittedName>
        <fullName evidence="4">Uncharacterized protein</fullName>
    </submittedName>
</protein>
<feature type="signal peptide" evidence="3">
    <location>
        <begin position="1"/>
        <end position="20"/>
    </location>
</feature>
<feature type="coiled-coil region" evidence="1">
    <location>
        <begin position="312"/>
        <end position="344"/>
    </location>
</feature>
<evidence type="ECO:0000313" key="5">
    <source>
        <dbReference type="Proteomes" id="UP001153069"/>
    </source>
</evidence>
<dbReference type="Proteomes" id="UP001153069">
    <property type="component" value="Unassembled WGS sequence"/>
</dbReference>
<reference evidence="4" key="1">
    <citation type="submission" date="2020-06" db="EMBL/GenBank/DDBJ databases">
        <authorList>
            <consortium name="Plant Systems Biology data submission"/>
        </authorList>
    </citation>
    <scope>NUCLEOTIDE SEQUENCE</scope>
    <source>
        <strain evidence="4">D6</strain>
    </source>
</reference>
<feature type="region of interest" description="Disordered" evidence="2">
    <location>
        <begin position="391"/>
        <end position="411"/>
    </location>
</feature>
<evidence type="ECO:0000256" key="3">
    <source>
        <dbReference type="SAM" id="SignalP"/>
    </source>
</evidence>